<gene>
    <name evidence="2" type="ORF">ACAOBT_LOCUS6241</name>
</gene>
<dbReference type="GO" id="GO:0071897">
    <property type="term" value="P:DNA biosynthetic process"/>
    <property type="evidence" value="ECO:0007669"/>
    <property type="project" value="UniProtKB-ARBA"/>
</dbReference>
<organism evidence="2 3">
    <name type="scientific">Acanthoscelides obtectus</name>
    <name type="common">Bean weevil</name>
    <name type="synonym">Bruchus obtectus</name>
    <dbReference type="NCBI Taxonomy" id="200917"/>
    <lineage>
        <taxon>Eukaryota</taxon>
        <taxon>Metazoa</taxon>
        <taxon>Ecdysozoa</taxon>
        <taxon>Arthropoda</taxon>
        <taxon>Hexapoda</taxon>
        <taxon>Insecta</taxon>
        <taxon>Pterygota</taxon>
        <taxon>Neoptera</taxon>
        <taxon>Endopterygota</taxon>
        <taxon>Coleoptera</taxon>
        <taxon>Polyphaga</taxon>
        <taxon>Cucujiformia</taxon>
        <taxon>Chrysomeloidea</taxon>
        <taxon>Chrysomelidae</taxon>
        <taxon>Bruchinae</taxon>
        <taxon>Bruchini</taxon>
        <taxon>Acanthoscelides</taxon>
    </lineage>
</organism>
<proteinExistence type="predicted"/>
<dbReference type="Pfam" id="PF00078">
    <property type="entry name" value="RVT_1"/>
    <property type="match status" value="1"/>
</dbReference>
<dbReference type="Gene3D" id="3.60.10.10">
    <property type="entry name" value="Endonuclease/exonuclease/phosphatase"/>
    <property type="match status" value="1"/>
</dbReference>
<feature type="domain" description="Reverse transcriptase" evidence="1">
    <location>
        <begin position="210"/>
        <end position="445"/>
    </location>
</feature>
<dbReference type="AlphaFoldDB" id="A0A9P0NZL1"/>
<protein>
    <recommendedName>
        <fullName evidence="1">Reverse transcriptase domain-containing protein</fullName>
    </recommendedName>
</protein>
<dbReference type="InterPro" id="IPR000477">
    <property type="entry name" value="RT_dom"/>
</dbReference>
<dbReference type="PROSITE" id="PS50878">
    <property type="entry name" value="RT_POL"/>
    <property type="match status" value="1"/>
</dbReference>
<reference evidence="2" key="1">
    <citation type="submission" date="2022-03" db="EMBL/GenBank/DDBJ databases">
        <authorList>
            <person name="Sayadi A."/>
        </authorList>
    </citation>
    <scope>NUCLEOTIDE SEQUENCE</scope>
</reference>
<dbReference type="Proteomes" id="UP001152888">
    <property type="component" value="Unassembled WGS sequence"/>
</dbReference>
<dbReference type="EMBL" id="CAKOFQ010006722">
    <property type="protein sequence ID" value="CAH1965270.1"/>
    <property type="molecule type" value="Genomic_DNA"/>
</dbReference>
<dbReference type="InterPro" id="IPR036691">
    <property type="entry name" value="Endo/exonu/phosph_ase_sf"/>
</dbReference>
<keyword evidence="3" id="KW-1185">Reference proteome</keyword>
<dbReference type="PANTHER" id="PTHR33332">
    <property type="entry name" value="REVERSE TRANSCRIPTASE DOMAIN-CONTAINING PROTEIN"/>
    <property type="match status" value="1"/>
</dbReference>
<evidence type="ECO:0000313" key="3">
    <source>
        <dbReference type="Proteomes" id="UP001152888"/>
    </source>
</evidence>
<evidence type="ECO:0000259" key="1">
    <source>
        <dbReference type="PROSITE" id="PS50878"/>
    </source>
</evidence>
<accession>A0A9P0NZL1</accession>
<sequence>MNPQNSGRKLTPLSECPDGGWTLGNNIEDKICFTNICEINSNINAAHHYLQSNHKNFRAPINHLSFSNYKNGGIVAFDILRLRLNSKTSPKFICCLYRSPSDHDLLEYLAVKIDFLNINHPASEVVLLGDFNDHNLLCRAVEAFALTQGLTQLVTGSTFFPRVSSHASSLLDLFLATHPVPYSTAILSPLAEDKAHRTFSQNPTPRNKYNEASKNFSHSSLPPLTMPLIQRAPYTMREVTFRQKTVRRVLLSLDINKASALLSVISKEMESLISDRQYGFRHQRSTLDLLAYVTQLWSKLIQSDGGAHVVALDITKAFDQLWVADFISGRKISVVVDGFSSSSHNVNTGVPQGSVLAPTLFLLHINDLLSCTINRIHRFADDSTLHAGIQSDKLISAAELEKRRLATTSSLTRDLEFNASKTQYCTLTNKKRPSAHPVSMDGRVLPKSHSFRQVGRQNDLTLYKVQIRPSLEYFSHVWGAAAATTLFMLDAVQRRAVRLIDDSSLTDNPREAFPSSTNLRQFKNRVNKISLGSS</sequence>
<evidence type="ECO:0000313" key="2">
    <source>
        <dbReference type="EMBL" id="CAH1965270.1"/>
    </source>
</evidence>
<name>A0A9P0NZL1_ACAOB</name>
<comment type="caution">
    <text evidence="2">The sequence shown here is derived from an EMBL/GenBank/DDBJ whole genome shotgun (WGS) entry which is preliminary data.</text>
</comment>
<dbReference type="OrthoDB" id="6756650at2759"/>
<dbReference type="InterPro" id="IPR043502">
    <property type="entry name" value="DNA/RNA_pol_sf"/>
</dbReference>
<dbReference type="SUPFAM" id="SSF56672">
    <property type="entry name" value="DNA/RNA polymerases"/>
    <property type="match status" value="1"/>
</dbReference>